<dbReference type="Proteomes" id="UP000249661">
    <property type="component" value="Unassembled WGS sequence"/>
</dbReference>
<protein>
    <submittedName>
        <fullName evidence="1">Protease inhibitor</fullName>
    </submittedName>
</protein>
<evidence type="ECO:0000313" key="1">
    <source>
        <dbReference type="EMBL" id="RAH67965.1"/>
    </source>
</evidence>
<gene>
    <name evidence="1" type="ORF">BO66DRAFT_413173</name>
</gene>
<evidence type="ECO:0000313" key="2">
    <source>
        <dbReference type="Proteomes" id="UP000249661"/>
    </source>
</evidence>
<keyword evidence="2" id="KW-1185">Reference proteome</keyword>
<organism evidence="1 2">
    <name type="scientific">Aspergillus aculeatinus CBS 121060</name>
    <dbReference type="NCBI Taxonomy" id="1448322"/>
    <lineage>
        <taxon>Eukaryota</taxon>
        <taxon>Fungi</taxon>
        <taxon>Dikarya</taxon>
        <taxon>Ascomycota</taxon>
        <taxon>Pezizomycotina</taxon>
        <taxon>Eurotiomycetes</taxon>
        <taxon>Eurotiomycetidae</taxon>
        <taxon>Eurotiales</taxon>
        <taxon>Aspergillaceae</taxon>
        <taxon>Aspergillus</taxon>
        <taxon>Aspergillus subgen. Circumdati</taxon>
    </lineage>
</organism>
<proteinExistence type="predicted"/>
<accession>A0ACD1H2X8</accession>
<sequence length="398" mass="44608">MALVMPVEICDMIVDHVATLVDEQDYSFRDLFPHALERDTCSCLISLRLVSRNFCASASRHVFKHIIASLSSSRGDRNLLQRVAEISESKCAANVRHLEIGHDRWGSNSCSSLGQDIQDLAGLLSPSSCQLSTRDHEEPAITRDHERTAIEAVVAALRYVNLPCLEGLELFFPLAHDFGGLFPIHSTPLHIPMKDLLHGLKFLSSHLTAYTKELGQRYWKTDVLPTHAALPNDLHAAHLLRLVELAPHLEALSISSTDLLSFYAIHFSPALHLTSLCLSRVLITFDHFRALIEQCKYNLKHIELSLVQLHSGTWHAVLTQFRQLPHLIDFSINSCGYPATGPNAHLADVPPEPDAPEPLETMSSADYDGLGELKEFFNMNRTALGLDLFDRTDFRWSR</sequence>
<dbReference type="EMBL" id="KZ824970">
    <property type="protein sequence ID" value="RAH67965.1"/>
    <property type="molecule type" value="Genomic_DNA"/>
</dbReference>
<reference evidence="1" key="1">
    <citation type="submission" date="2018-02" db="EMBL/GenBank/DDBJ databases">
        <title>The genomes of Aspergillus section Nigri reveals drivers in fungal speciation.</title>
        <authorList>
            <consortium name="DOE Joint Genome Institute"/>
            <person name="Vesth T.C."/>
            <person name="Nybo J."/>
            <person name="Theobald S."/>
            <person name="Brandl J."/>
            <person name="Frisvad J.C."/>
            <person name="Nielsen K.F."/>
            <person name="Lyhne E.K."/>
            <person name="Kogle M.E."/>
            <person name="Kuo A."/>
            <person name="Riley R."/>
            <person name="Clum A."/>
            <person name="Nolan M."/>
            <person name="Lipzen A."/>
            <person name="Salamov A."/>
            <person name="Henrissat B."/>
            <person name="Wiebenga A."/>
            <person name="De vries R.P."/>
            <person name="Grigoriev I.V."/>
            <person name="Mortensen U.H."/>
            <person name="Andersen M.R."/>
            <person name="Baker S.E."/>
        </authorList>
    </citation>
    <scope>NUCLEOTIDE SEQUENCE</scope>
    <source>
        <strain evidence="1">CBS 121060</strain>
    </source>
</reference>
<name>A0ACD1H2X8_9EURO</name>
<keyword evidence="1" id="KW-0646">Protease inhibitor</keyword>